<proteinExistence type="predicted"/>
<protein>
    <submittedName>
        <fullName evidence="3">TRAP transporter substrate-binding protein</fullName>
    </submittedName>
</protein>
<feature type="chain" id="PRO_5046046798" evidence="2">
    <location>
        <begin position="30"/>
        <end position="356"/>
    </location>
</feature>
<sequence length="356" mass="38547">MKKPLFNVPSTLAALVAAVSLCTTGMAQAQANDLTMRVAGNYSSNVKHSDGIERPFFTGLPQSSGVAMNVRFNPMDVVNVKAEDALRLLRSNIFDVMSVQIGQVARDDPFFEGIDLAGVAPNMATLRGSVDAYREAFDKRLQEKFKAKVLTLWPFGPQVFFCNKPIKSLADFKGLKVRSFTPSMSAMLQNIGATPVSLAFSEVYSALSHGVIDCGVTSPNSGNAGKWPEVTQYFYPLAVSGSVQGHFVNLSFWNKLSPEQQAKISAEFKKMENQMWELAESGTADSINCNTGKECKGGTPFKMTLVPVSADDEAKIKAASSATVLPMWRDTCNKVDPKCSATWNATVGKARGLSIN</sequence>
<keyword evidence="1 2" id="KW-0732">Signal</keyword>
<dbReference type="SUPFAM" id="SSF53850">
    <property type="entry name" value="Periplasmic binding protein-like II"/>
    <property type="match status" value="1"/>
</dbReference>
<dbReference type="PANTHER" id="PTHR33376:SF4">
    <property type="entry name" value="SIALIC ACID-BINDING PERIPLASMIC PROTEIN SIAP"/>
    <property type="match status" value="1"/>
</dbReference>
<evidence type="ECO:0000256" key="1">
    <source>
        <dbReference type="ARBA" id="ARBA00022729"/>
    </source>
</evidence>
<dbReference type="InterPro" id="IPR038404">
    <property type="entry name" value="TRAP_DctP_sf"/>
</dbReference>
<dbReference type="CDD" id="cd13602">
    <property type="entry name" value="PBP2_TRAP_BpDctp6_7"/>
    <property type="match status" value="1"/>
</dbReference>
<accession>A0ABW2QJM7</accession>
<dbReference type="Proteomes" id="UP001596501">
    <property type="component" value="Unassembled WGS sequence"/>
</dbReference>
<organism evidence="3 4">
    <name type="scientific">Hydrogenophaga atypica</name>
    <dbReference type="NCBI Taxonomy" id="249409"/>
    <lineage>
        <taxon>Bacteria</taxon>
        <taxon>Pseudomonadati</taxon>
        <taxon>Pseudomonadota</taxon>
        <taxon>Betaproteobacteria</taxon>
        <taxon>Burkholderiales</taxon>
        <taxon>Comamonadaceae</taxon>
        <taxon>Hydrogenophaga</taxon>
    </lineage>
</organism>
<dbReference type="NCBIfam" id="NF037995">
    <property type="entry name" value="TRAP_S1"/>
    <property type="match status" value="1"/>
</dbReference>
<evidence type="ECO:0000256" key="2">
    <source>
        <dbReference type="SAM" id="SignalP"/>
    </source>
</evidence>
<dbReference type="Gene3D" id="3.40.190.170">
    <property type="entry name" value="Bacterial extracellular solute-binding protein, family 7"/>
    <property type="match status" value="1"/>
</dbReference>
<keyword evidence="4" id="KW-1185">Reference proteome</keyword>
<dbReference type="InterPro" id="IPR018389">
    <property type="entry name" value="DctP_fam"/>
</dbReference>
<dbReference type="RefSeq" id="WP_382223620.1">
    <property type="nucleotide sequence ID" value="NZ_JBHTCA010000007.1"/>
</dbReference>
<evidence type="ECO:0000313" key="3">
    <source>
        <dbReference type="EMBL" id="MFC7409645.1"/>
    </source>
</evidence>
<evidence type="ECO:0000313" key="4">
    <source>
        <dbReference type="Proteomes" id="UP001596501"/>
    </source>
</evidence>
<dbReference type="EMBL" id="JBHTCA010000007">
    <property type="protein sequence ID" value="MFC7409645.1"/>
    <property type="molecule type" value="Genomic_DNA"/>
</dbReference>
<dbReference type="Pfam" id="PF03480">
    <property type="entry name" value="DctP"/>
    <property type="match status" value="1"/>
</dbReference>
<comment type="caution">
    <text evidence="3">The sequence shown here is derived from an EMBL/GenBank/DDBJ whole genome shotgun (WGS) entry which is preliminary data.</text>
</comment>
<dbReference type="PANTHER" id="PTHR33376">
    <property type="match status" value="1"/>
</dbReference>
<name>A0ABW2QJM7_9BURK</name>
<feature type="signal peptide" evidence="2">
    <location>
        <begin position="1"/>
        <end position="29"/>
    </location>
</feature>
<gene>
    <name evidence="3" type="ORF">ACFQPB_12310</name>
</gene>
<reference evidence="4" key="1">
    <citation type="journal article" date="2019" name="Int. J. Syst. Evol. Microbiol.">
        <title>The Global Catalogue of Microorganisms (GCM) 10K type strain sequencing project: providing services to taxonomists for standard genome sequencing and annotation.</title>
        <authorList>
            <consortium name="The Broad Institute Genomics Platform"/>
            <consortium name="The Broad Institute Genome Sequencing Center for Infectious Disease"/>
            <person name="Wu L."/>
            <person name="Ma J."/>
        </authorList>
    </citation>
    <scope>NUCLEOTIDE SEQUENCE [LARGE SCALE GENOMIC DNA]</scope>
    <source>
        <strain evidence="4">CGMCC 1.12371</strain>
    </source>
</reference>